<comment type="caution">
    <text evidence="2">The sequence shown here is derived from an EMBL/GenBank/DDBJ whole genome shotgun (WGS) entry which is preliminary data.</text>
</comment>
<dbReference type="RefSeq" id="WP_307524570.1">
    <property type="nucleotide sequence ID" value="NZ_JAUSZI010000002.1"/>
</dbReference>
<evidence type="ECO:0000313" key="3">
    <source>
        <dbReference type="Proteomes" id="UP001230328"/>
    </source>
</evidence>
<organism evidence="2 3">
    <name type="scientific">Streptomyces umbrinus</name>
    <dbReference type="NCBI Taxonomy" id="67370"/>
    <lineage>
        <taxon>Bacteria</taxon>
        <taxon>Bacillati</taxon>
        <taxon>Actinomycetota</taxon>
        <taxon>Actinomycetes</taxon>
        <taxon>Kitasatosporales</taxon>
        <taxon>Streptomycetaceae</taxon>
        <taxon>Streptomyces</taxon>
        <taxon>Streptomyces phaeochromogenes group</taxon>
    </lineage>
</organism>
<name>A0ABU0T3L1_9ACTN</name>
<dbReference type="EMBL" id="JAUSZI010000002">
    <property type="protein sequence ID" value="MDQ1029394.1"/>
    <property type="molecule type" value="Genomic_DNA"/>
</dbReference>
<sequence length="96" mass="10199">MREYDLSNARWRKSTYSGGSGGESCVEVAYDFIGAARWRKSTYSGGDGGEACLEVADGVPGVVPVRDSKSPDGPVLLVSAHAWRAFVGEVTRRCAG</sequence>
<dbReference type="InterPro" id="IPR007278">
    <property type="entry name" value="DUF397"/>
</dbReference>
<accession>A0ABU0T3L1</accession>
<dbReference type="Pfam" id="PF04149">
    <property type="entry name" value="DUF397"/>
    <property type="match status" value="2"/>
</dbReference>
<proteinExistence type="predicted"/>
<protein>
    <recommendedName>
        <fullName evidence="1">DUF397 domain-containing protein</fullName>
    </recommendedName>
</protein>
<feature type="domain" description="DUF397" evidence="1">
    <location>
        <begin position="36"/>
        <end position="90"/>
    </location>
</feature>
<reference evidence="2 3" key="1">
    <citation type="submission" date="2023-07" db="EMBL/GenBank/DDBJ databases">
        <title>Comparative genomics of wheat-associated soil bacteria to identify genetic determinants of phenazine resistance.</title>
        <authorList>
            <person name="Mouncey N."/>
        </authorList>
    </citation>
    <scope>NUCLEOTIDE SEQUENCE [LARGE SCALE GENOMIC DNA]</scope>
    <source>
        <strain evidence="2 3">V2I4</strain>
    </source>
</reference>
<feature type="domain" description="DUF397" evidence="1">
    <location>
        <begin position="9"/>
        <end position="29"/>
    </location>
</feature>
<dbReference type="Proteomes" id="UP001230328">
    <property type="component" value="Unassembled WGS sequence"/>
</dbReference>
<gene>
    <name evidence="2" type="ORF">QF035_006976</name>
</gene>
<evidence type="ECO:0000259" key="1">
    <source>
        <dbReference type="Pfam" id="PF04149"/>
    </source>
</evidence>
<evidence type="ECO:0000313" key="2">
    <source>
        <dbReference type="EMBL" id="MDQ1029394.1"/>
    </source>
</evidence>
<keyword evidence="3" id="KW-1185">Reference proteome</keyword>